<dbReference type="GO" id="GO:0003677">
    <property type="term" value="F:DNA binding"/>
    <property type="evidence" value="ECO:0007669"/>
    <property type="project" value="UniProtKB-KW"/>
</dbReference>
<dbReference type="SMART" id="SM00357">
    <property type="entry name" value="CSP"/>
    <property type="match status" value="1"/>
</dbReference>
<dbReference type="PROSITE" id="PS00352">
    <property type="entry name" value="CSD_1"/>
    <property type="match status" value="1"/>
</dbReference>
<dbReference type="FunFam" id="2.40.50.140:FF:000006">
    <property type="entry name" value="Cold shock protein CspC"/>
    <property type="match status" value="1"/>
</dbReference>
<protein>
    <recommendedName>
        <fullName evidence="2">Cold shock-like protein CspD</fullName>
    </recommendedName>
</protein>
<dbReference type="InterPro" id="IPR002059">
    <property type="entry name" value="CSP_DNA-bd"/>
</dbReference>
<dbReference type="InterPro" id="IPR012340">
    <property type="entry name" value="NA-bd_OB-fold"/>
</dbReference>
<dbReference type="InterPro" id="IPR050181">
    <property type="entry name" value="Cold_shock_domain"/>
</dbReference>
<dbReference type="Proteomes" id="UP000072660">
    <property type="component" value="Unassembled WGS sequence"/>
</dbReference>
<gene>
    <name evidence="8" type="ORF">AXE65_05110</name>
</gene>
<dbReference type="NCBIfam" id="TIGR02381">
    <property type="entry name" value="cspD"/>
    <property type="match status" value="1"/>
</dbReference>
<dbReference type="CDD" id="cd04458">
    <property type="entry name" value="CSP_CDS"/>
    <property type="match status" value="1"/>
</dbReference>
<dbReference type="EMBL" id="LSZO01000183">
    <property type="protein sequence ID" value="KXU36404.1"/>
    <property type="molecule type" value="Genomic_DNA"/>
</dbReference>
<dbReference type="PANTHER" id="PTHR11544">
    <property type="entry name" value="COLD SHOCK DOMAIN CONTAINING PROTEINS"/>
    <property type="match status" value="1"/>
</dbReference>
<dbReference type="SUPFAM" id="SSF50249">
    <property type="entry name" value="Nucleic acid-binding proteins"/>
    <property type="match status" value="1"/>
</dbReference>
<dbReference type="InterPro" id="IPR019844">
    <property type="entry name" value="CSD_CS"/>
</dbReference>
<keyword evidence="3" id="KW-0963">Cytoplasm</keyword>
<evidence type="ECO:0000256" key="3">
    <source>
        <dbReference type="ARBA" id="ARBA00022490"/>
    </source>
</evidence>
<dbReference type="PRINTS" id="PR00050">
    <property type="entry name" value="COLDSHOCK"/>
</dbReference>
<feature type="domain" description="CSD" evidence="7">
    <location>
        <begin position="1"/>
        <end position="66"/>
    </location>
</feature>
<feature type="region of interest" description="Disordered" evidence="6">
    <location>
        <begin position="73"/>
        <end position="95"/>
    </location>
</feature>
<dbReference type="PROSITE" id="PS51857">
    <property type="entry name" value="CSD_2"/>
    <property type="match status" value="1"/>
</dbReference>
<comment type="subcellular location">
    <subcellularLocation>
        <location evidence="1 5">Cytoplasm</location>
    </subcellularLocation>
</comment>
<keyword evidence="4" id="KW-0238">DNA-binding</keyword>
<proteinExistence type="predicted"/>
<dbReference type="GO" id="GO:0006355">
    <property type="term" value="P:regulation of DNA-templated transcription"/>
    <property type="evidence" value="ECO:0007669"/>
    <property type="project" value="InterPro"/>
</dbReference>
<dbReference type="OrthoDB" id="9810590at2"/>
<evidence type="ECO:0000259" key="7">
    <source>
        <dbReference type="PROSITE" id="PS51857"/>
    </source>
</evidence>
<evidence type="ECO:0000256" key="5">
    <source>
        <dbReference type="RuleBase" id="RU000408"/>
    </source>
</evidence>
<dbReference type="InterPro" id="IPR012751">
    <property type="entry name" value="CspD"/>
</dbReference>
<dbReference type="Pfam" id="PF00313">
    <property type="entry name" value="CSD"/>
    <property type="match status" value="1"/>
</dbReference>
<sequence length="95" mass="10150">MYSGKVKWFNNAKGYGFILADGREEDLFAHYSAIQMSGYRSLKAGQAVCFEIVHGPKGLHAVNISSVSADVPASNASETAQSAPVKFHEGVEATT</sequence>
<evidence type="ECO:0000256" key="2">
    <source>
        <dbReference type="ARBA" id="ARBA00022318"/>
    </source>
</evidence>
<dbReference type="RefSeq" id="WP_068391738.1">
    <property type="nucleotide sequence ID" value="NZ_LSZO01000183.1"/>
</dbReference>
<reference evidence="8 9" key="1">
    <citation type="submission" date="2016-02" db="EMBL/GenBank/DDBJ databases">
        <authorList>
            <person name="Wen L."/>
            <person name="He K."/>
            <person name="Yang H."/>
        </authorList>
    </citation>
    <scope>NUCLEOTIDE SEQUENCE [LARGE SCALE GENOMIC DNA]</scope>
    <source>
        <strain evidence="8 9">CV58</strain>
    </source>
</reference>
<comment type="caution">
    <text evidence="8">The sequence shown here is derived from an EMBL/GenBank/DDBJ whole genome shotgun (WGS) entry which is preliminary data.</text>
</comment>
<feature type="compositionally biased region" description="Basic and acidic residues" evidence="6">
    <location>
        <begin position="86"/>
        <end position="95"/>
    </location>
</feature>
<feature type="compositionally biased region" description="Polar residues" evidence="6">
    <location>
        <begin position="73"/>
        <end position="82"/>
    </location>
</feature>
<evidence type="ECO:0000256" key="6">
    <source>
        <dbReference type="SAM" id="MobiDB-lite"/>
    </source>
</evidence>
<evidence type="ECO:0000313" key="8">
    <source>
        <dbReference type="EMBL" id="KXU36404.1"/>
    </source>
</evidence>
<dbReference type="InterPro" id="IPR012156">
    <property type="entry name" value="Cold_shock_CspA"/>
</dbReference>
<evidence type="ECO:0000313" key="9">
    <source>
        <dbReference type="Proteomes" id="UP000072660"/>
    </source>
</evidence>
<evidence type="ECO:0000256" key="4">
    <source>
        <dbReference type="ARBA" id="ARBA00023125"/>
    </source>
</evidence>
<dbReference type="PIRSF" id="PIRSF002599">
    <property type="entry name" value="Cold_shock_A"/>
    <property type="match status" value="1"/>
</dbReference>
<keyword evidence="9" id="KW-1185">Reference proteome</keyword>
<organism evidence="8 9">
    <name type="scientific">Ventosimonas gracilis</name>
    <dbReference type="NCBI Taxonomy" id="1680762"/>
    <lineage>
        <taxon>Bacteria</taxon>
        <taxon>Pseudomonadati</taxon>
        <taxon>Pseudomonadota</taxon>
        <taxon>Gammaproteobacteria</taxon>
        <taxon>Pseudomonadales</taxon>
        <taxon>Ventosimonadaceae</taxon>
        <taxon>Ventosimonas</taxon>
    </lineage>
</organism>
<accession>A0A139SPH0</accession>
<dbReference type="AlphaFoldDB" id="A0A139SPH0"/>
<name>A0A139SPH0_9GAMM</name>
<dbReference type="GO" id="GO:0005829">
    <property type="term" value="C:cytosol"/>
    <property type="evidence" value="ECO:0007669"/>
    <property type="project" value="UniProtKB-ARBA"/>
</dbReference>
<dbReference type="Gene3D" id="2.40.50.140">
    <property type="entry name" value="Nucleic acid-binding proteins"/>
    <property type="match status" value="1"/>
</dbReference>
<evidence type="ECO:0000256" key="1">
    <source>
        <dbReference type="ARBA" id="ARBA00004496"/>
    </source>
</evidence>
<dbReference type="InterPro" id="IPR011129">
    <property type="entry name" value="CSD"/>
</dbReference>